<dbReference type="EC" id="2.3.1.225" evidence="7"/>
<dbReference type="GO" id="GO:0019706">
    <property type="term" value="F:protein-cysteine S-palmitoyltransferase activity"/>
    <property type="evidence" value="ECO:0007669"/>
    <property type="project" value="UniProtKB-EC"/>
</dbReference>
<proteinExistence type="inferred from homology"/>
<dbReference type="Proteomes" id="UP000596742">
    <property type="component" value="Unassembled WGS sequence"/>
</dbReference>
<feature type="transmembrane region" description="Helical" evidence="7">
    <location>
        <begin position="260"/>
        <end position="282"/>
    </location>
</feature>
<evidence type="ECO:0000256" key="6">
    <source>
        <dbReference type="ARBA" id="ARBA00023315"/>
    </source>
</evidence>
<evidence type="ECO:0000259" key="8">
    <source>
        <dbReference type="Pfam" id="PF01529"/>
    </source>
</evidence>
<keyword evidence="3 7" id="KW-0812">Transmembrane</keyword>
<evidence type="ECO:0000256" key="2">
    <source>
        <dbReference type="ARBA" id="ARBA00022679"/>
    </source>
</evidence>
<reference evidence="9" key="1">
    <citation type="submission" date="2018-11" db="EMBL/GenBank/DDBJ databases">
        <authorList>
            <person name="Alioto T."/>
            <person name="Alioto T."/>
        </authorList>
    </citation>
    <scope>NUCLEOTIDE SEQUENCE</scope>
</reference>
<keyword evidence="6 7" id="KW-0012">Acyltransferase</keyword>
<comment type="catalytic activity">
    <reaction evidence="7">
        <text>L-cysteinyl-[protein] + hexadecanoyl-CoA = S-hexadecanoyl-L-cysteinyl-[protein] + CoA</text>
        <dbReference type="Rhea" id="RHEA:36683"/>
        <dbReference type="Rhea" id="RHEA-COMP:10131"/>
        <dbReference type="Rhea" id="RHEA-COMP:11032"/>
        <dbReference type="ChEBI" id="CHEBI:29950"/>
        <dbReference type="ChEBI" id="CHEBI:57287"/>
        <dbReference type="ChEBI" id="CHEBI:57379"/>
        <dbReference type="ChEBI" id="CHEBI:74151"/>
        <dbReference type="EC" id="2.3.1.225"/>
    </reaction>
</comment>
<sequence length="358" mass="41667">MEFLQIVIIYVLLFFLSVGLYFYRDSAILRTGIVGKICTIISSAIRIAVPKSLTMVLYNASQYFLYTRNQCMKVLFGVLVLAGNIICIMDMLPLLYKYLPDQNHTLIPIINAFASLYFFHKCCNGDPGEITPLNLEKYQSVYPYDERMYVPNAKCRTCKFVKPARSKHCSICNRCVHRFDHHCLWTNNDVGGLNHGYFVLFLLTMMFKCIWGFYIGIKSLVLYTQYHRLLETQVMTSNGEMKQVTYSIVLQHLFMQFPRLVFIVTSLFFLIILLGIFTIYHVNVVLTNRTTNERYKAAELEPINIDSKRLSSNKSKLQAGMKLNKNIKTVENLYDKGIIGNIYDTFWHRSIVKKIKFR</sequence>
<evidence type="ECO:0000313" key="9">
    <source>
        <dbReference type="EMBL" id="VDI31907.1"/>
    </source>
</evidence>
<dbReference type="PROSITE" id="PS50216">
    <property type="entry name" value="DHHC"/>
    <property type="match status" value="1"/>
</dbReference>
<feature type="domain" description="Palmitoyltransferase DHHC" evidence="8">
    <location>
        <begin position="153"/>
        <end position="296"/>
    </location>
</feature>
<evidence type="ECO:0000256" key="7">
    <source>
        <dbReference type="RuleBase" id="RU079119"/>
    </source>
</evidence>
<feature type="transmembrane region" description="Helical" evidence="7">
    <location>
        <begin position="74"/>
        <end position="96"/>
    </location>
</feature>
<evidence type="ECO:0000313" key="10">
    <source>
        <dbReference type="Proteomes" id="UP000596742"/>
    </source>
</evidence>
<comment type="similarity">
    <text evidence="7">Belongs to the DHHC palmitoyltransferase family.</text>
</comment>
<dbReference type="InterPro" id="IPR001594">
    <property type="entry name" value="Palmitoyltrfase_DHHC"/>
</dbReference>
<protein>
    <recommendedName>
        <fullName evidence="7">Palmitoyltransferase</fullName>
        <ecNumber evidence="7">2.3.1.225</ecNumber>
    </recommendedName>
</protein>
<evidence type="ECO:0000256" key="3">
    <source>
        <dbReference type="ARBA" id="ARBA00022692"/>
    </source>
</evidence>
<dbReference type="GO" id="GO:0006612">
    <property type="term" value="P:protein targeting to membrane"/>
    <property type="evidence" value="ECO:0007669"/>
    <property type="project" value="TreeGrafter"/>
</dbReference>
<dbReference type="PANTHER" id="PTHR22883:SF488">
    <property type="entry name" value="PALMITOYLTRANSFERASE"/>
    <property type="match status" value="1"/>
</dbReference>
<dbReference type="OrthoDB" id="331948at2759"/>
<dbReference type="GO" id="GO:0016020">
    <property type="term" value="C:membrane"/>
    <property type="evidence" value="ECO:0007669"/>
    <property type="project" value="UniProtKB-SubCell"/>
</dbReference>
<keyword evidence="2 7" id="KW-0808">Transferase</keyword>
<dbReference type="PANTHER" id="PTHR22883">
    <property type="entry name" value="ZINC FINGER DHHC DOMAIN CONTAINING PROTEIN"/>
    <property type="match status" value="1"/>
</dbReference>
<comment type="domain">
    <text evidence="7">The DHHC domain is required for palmitoyltransferase activity.</text>
</comment>
<keyword evidence="10" id="KW-1185">Reference proteome</keyword>
<dbReference type="EMBL" id="UYJE01004847">
    <property type="protein sequence ID" value="VDI31907.1"/>
    <property type="molecule type" value="Genomic_DNA"/>
</dbReference>
<feature type="transmembrane region" description="Helical" evidence="7">
    <location>
        <begin position="197"/>
        <end position="217"/>
    </location>
</feature>
<keyword evidence="5 7" id="KW-0472">Membrane</keyword>
<dbReference type="GO" id="GO:0005794">
    <property type="term" value="C:Golgi apparatus"/>
    <property type="evidence" value="ECO:0007669"/>
    <property type="project" value="TreeGrafter"/>
</dbReference>
<feature type="transmembrane region" description="Helical" evidence="7">
    <location>
        <begin position="6"/>
        <end position="23"/>
    </location>
</feature>
<evidence type="ECO:0000256" key="1">
    <source>
        <dbReference type="ARBA" id="ARBA00004141"/>
    </source>
</evidence>
<gene>
    <name evidence="9" type="ORF">MGAL_10B000088</name>
</gene>
<comment type="subcellular location">
    <subcellularLocation>
        <location evidence="1">Membrane</location>
        <topology evidence="1">Multi-pass membrane protein</topology>
    </subcellularLocation>
</comment>
<evidence type="ECO:0000256" key="5">
    <source>
        <dbReference type="ARBA" id="ARBA00023136"/>
    </source>
</evidence>
<keyword evidence="4 7" id="KW-1133">Transmembrane helix</keyword>
<dbReference type="Pfam" id="PF01529">
    <property type="entry name" value="DHHC"/>
    <property type="match status" value="1"/>
</dbReference>
<comment type="caution">
    <text evidence="9">The sequence shown here is derived from an EMBL/GenBank/DDBJ whole genome shotgun (WGS) entry which is preliminary data.</text>
</comment>
<evidence type="ECO:0000256" key="4">
    <source>
        <dbReference type="ARBA" id="ARBA00022989"/>
    </source>
</evidence>
<dbReference type="AlphaFoldDB" id="A0A8B6E9Z0"/>
<accession>A0A8B6E9Z0</accession>
<dbReference type="InterPro" id="IPR039859">
    <property type="entry name" value="PFA4/ZDH16/20/ERF2-like"/>
</dbReference>
<dbReference type="GO" id="GO:0005783">
    <property type="term" value="C:endoplasmic reticulum"/>
    <property type="evidence" value="ECO:0007669"/>
    <property type="project" value="TreeGrafter"/>
</dbReference>
<name>A0A8B6E9Z0_MYTGA</name>
<organism evidence="9 10">
    <name type="scientific">Mytilus galloprovincialis</name>
    <name type="common">Mediterranean mussel</name>
    <dbReference type="NCBI Taxonomy" id="29158"/>
    <lineage>
        <taxon>Eukaryota</taxon>
        <taxon>Metazoa</taxon>
        <taxon>Spiralia</taxon>
        <taxon>Lophotrochozoa</taxon>
        <taxon>Mollusca</taxon>
        <taxon>Bivalvia</taxon>
        <taxon>Autobranchia</taxon>
        <taxon>Pteriomorphia</taxon>
        <taxon>Mytilida</taxon>
        <taxon>Mytiloidea</taxon>
        <taxon>Mytilidae</taxon>
        <taxon>Mytilinae</taxon>
        <taxon>Mytilus</taxon>
    </lineage>
</organism>